<dbReference type="Proteomes" id="UP000215914">
    <property type="component" value="Unassembled WGS sequence"/>
</dbReference>
<proteinExistence type="predicted"/>
<keyword evidence="2" id="KW-1185">Reference proteome</keyword>
<comment type="caution">
    <text evidence="1">The sequence shown here is derived from an EMBL/GenBank/DDBJ whole genome shotgun (WGS) entry which is preliminary data.</text>
</comment>
<sequence>MFTPNCRRCLLAQKLTSFVLNVSKSYTLCPLGQTQLDFLVKLNYKRMMAHSVLENKIIIYFYSHNNSVRIWGTQ</sequence>
<protein>
    <submittedName>
        <fullName evidence="1">Uncharacterized protein</fullName>
    </submittedName>
</protein>
<dbReference type="EMBL" id="MNCJ02000324">
    <property type="protein sequence ID" value="KAF5791996.1"/>
    <property type="molecule type" value="Genomic_DNA"/>
</dbReference>
<organism evidence="1 2">
    <name type="scientific">Helianthus annuus</name>
    <name type="common">Common sunflower</name>
    <dbReference type="NCBI Taxonomy" id="4232"/>
    <lineage>
        <taxon>Eukaryota</taxon>
        <taxon>Viridiplantae</taxon>
        <taxon>Streptophyta</taxon>
        <taxon>Embryophyta</taxon>
        <taxon>Tracheophyta</taxon>
        <taxon>Spermatophyta</taxon>
        <taxon>Magnoliopsida</taxon>
        <taxon>eudicotyledons</taxon>
        <taxon>Gunneridae</taxon>
        <taxon>Pentapetalae</taxon>
        <taxon>asterids</taxon>
        <taxon>campanulids</taxon>
        <taxon>Asterales</taxon>
        <taxon>Asteraceae</taxon>
        <taxon>Asteroideae</taxon>
        <taxon>Heliantheae alliance</taxon>
        <taxon>Heliantheae</taxon>
        <taxon>Helianthus</taxon>
    </lineage>
</organism>
<accession>A0A9K3I815</accession>
<gene>
    <name evidence="1" type="ORF">HanXRQr2_Chr09g0401061</name>
</gene>
<name>A0A9K3I815_HELAN</name>
<reference evidence="1" key="1">
    <citation type="journal article" date="2017" name="Nature">
        <title>The sunflower genome provides insights into oil metabolism, flowering and Asterid evolution.</title>
        <authorList>
            <person name="Badouin H."/>
            <person name="Gouzy J."/>
            <person name="Grassa C.J."/>
            <person name="Murat F."/>
            <person name="Staton S.E."/>
            <person name="Cottret L."/>
            <person name="Lelandais-Briere C."/>
            <person name="Owens G.L."/>
            <person name="Carrere S."/>
            <person name="Mayjonade B."/>
            <person name="Legrand L."/>
            <person name="Gill N."/>
            <person name="Kane N.C."/>
            <person name="Bowers J.E."/>
            <person name="Hubner S."/>
            <person name="Bellec A."/>
            <person name="Berard A."/>
            <person name="Berges H."/>
            <person name="Blanchet N."/>
            <person name="Boniface M.C."/>
            <person name="Brunel D."/>
            <person name="Catrice O."/>
            <person name="Chaidir N."/>
            <person name="Claudel C."/>
            <person name="Donnadieu C."/>
            <person name="Faraut T."/>
            <person name="Fievet G."/>
            <person name="Helmstetter N."/>
            <person name="King M."/>
            <person name="Knapp S.J."/>
            <person name="Lai Z."/>
            <person name="Le Paslier M.C."/>
            <person name="Lippi Y."/>
            <person name="Lorenzon L."/>
            <person name="Mandel J.R."/>
            <person name="Marage G."/>
            <person name="Marchand G."/>
            <person name="Marquand E."/>
            <person name="Bret-Mestries E."/>
            <person name="Morien E."/>
            <person name="Nambeesan S."/>
            <person name="Nguyen T."/>
            <person name="Pegot-Espagnet P."/>
            <person name="Pouilly N."/>
            <person name="Raftis F."/>
            <person name="Sallet E."/>
            <person name="Schiex T."/>
            <person name="Thomas J."/>
            <person name="Vandecasteele C."/>
            <person name="Vares D."/>
            <person name="Vear F."/>
            <person name="Vautrin S."/>
            <person name="Crespi M."/>
            <person name="Mangin B."/>
            <person name="Burke J.M."/>
            <person name="Salse J."/>
            <person name="Munos S."/>
            <person name="Vincourt P."/>
            <person name="Rieseberg L.H."/>
            <person name="Langlade N.B."/>
        </authorList>
    </citation>
    <scope>NUCLEOTIDE SEQUENCE</scope>
    <source>
        <tissue evidence="1">Leaves</tissue>
    </source>
</reference>
<evidence type="ECO:0000313" key="1">
    <source>
        <dbReference type="EMBL" id="KAF5791996.1"/>
    </source>
</evidence>
<evidence type="ECO:0000313" key="2">
    <source>
        <dbReference type="Proteomes" id="UP000215914"/>
    </source>
</evidence>
<dbReference type="Gramene" id="mRNA:HanXRQr2_Chr09g0401061">
    <property type="protein sequence ID" value="mRNA:HanXRQr2_Chr09g0401061"/>
    <property type="gene ID" value="HanXRQr2_Chr09g0401061"/>
</dbReference>
<dbReference type="AlphaFoldDB" id="A0A9K3I815"/>
<reference evidence="1" key="2">
    <citation type="submission" date="2020-06" db="EMBL/GenBank/DDBJ databases">
        <title>Helianthus annuus Genome sequencing and assembly Release 2.</title>
        <authorList>
            <person name="Gouzy J."/>
            <person name="Langlade N."/>
            <person name="Munos S."/>
        </authorList>
    </citation>
    <scope>NUCLEOTIDE SEQUENCE</scope>
    <source>
        <tissue evidence="1">Leaves</tissue>
    </source>
</reference>